<name>A0A4Z0V1B6_9BACT</name>
<reference evidence="1 2" key="1">
    <citation type="submission" date="2019-02" db="EMBL/GenBank/DDBJ databases">
        <title>Isolation and identification of novel species under the genus Muribaculum.</title>
        <authorList>
            <person name="Miyake S."/>
            <person name="Ding Y."/>
            <person name="Low A."/>
            <person name="Soh M."/>
            <person name="Seedorf H."/>
        </authorList>
    </citation>
    <scope>NUCLEOTIDE SEQUENCE [LARGE SCALE GENOMIC DNA]</scope>
    <source>
        <strain evidence="1 2">TLL-A3</strain>
    </source>
</reference>
<dbReference type="PROSITE" id="PS51257">
    <property type="entry name" value="PROKAR_LIPOPROTEIN"/>
    <property type="match status" value="1"/>
</dbReference>
<dbReference type="GeneID" id="82150889"/>
<keyword evidence="2" id="KW-1185">Reference proteome</keyword>
<evidence type="ECO:0000313" key="1">
    <source>
        <dbReference type="EMBL" id="TGG36919.1"/>
    </source>
</evidence>
<dbReference type="AlphaFoldDB" id="A0A4Z0V1B6"/>
<dbReference type="Proteomes" id="UP000297635">
    <property type="component" value="Unassembled WGS sequence"/>
</dbReference>
<evidence type="ECO:0008006" key="3">
    <source>
        <dbReference type="Google" id="ProtNLM"/>
    </source>
</evidence>
<comment type="caution">
    <text evidence="1">The sequence shown here is derived from an EMBL/GenBank/DDBJ whole genome shotgun (WGS) entry which is preliminary data.</text>
</comment>
<evidence type="ECO:0000313" key="2">
    <source>
        <dbReference type="Proteomes" id="UP000297635"/>
    </source>
</evidence>
<dbReference type="InterPro" id="IPR036465">
    <property type="entry name" value="vWFA_dom_sf"/>
</dbReference>
<dbReference type="EMBL" id="SJSA01000002">
    <property type="protein sequence ID" value="TGG36919.1"/>
    <property type="molecule type" value="Genomic_DNA"/>
</dbReference>
<accession>A0A4Z0V1B6</accession>
<gene>
    <name evidence="1" type="ORF">EZ315_13925</name>
</gene>
<proteinExistence type="predicted"/>
<dbReference type="RefSeq" id="WP_135472622.1">
    <property type="nucleotide sequence ID" value="NZ_SJSA01000002.1"/>
</dbReference>
<protein>
    <recommendedName>
        <fullName evidence="3">VWA domain-containing protein</fullName>
    </recommendedName>
</protein>
<dbReference type="SUPFAM" id="SSF53300">
    <property type="entry name" value="vWA-like"/>
    <property type="match status" value="1"/>
</dbReference>
<sequence length="399" mass="43904">MKNKLIITSLIGLAALFGVVAVSCGSKKIEVSSTPVSSSIPNDNPCVKVFIENSGSMDGYMCDGSQLKDAVYDYVSDLNRNTNTTQLYYINSQIIPYKGNLTSYIKALNPASFRKAGGNTANTDLGSIIASVLETVNDTTVAIFVSDCILDLPAKDAQKFLTNCEIRIKDEVINAQKRVPDLGVEILKLASDFNGKYFYPNGSVEMLKDVKRPYYIWIFGNKNYLAKLNAAVPLSQLTKYDLSGIVAFSNQSAVPYVIFNNALTSKTIVSSHGDYHLTIQADFSATLQPDGMVQDKSNYTFNNSTIVVEGIYPISDPKSKYSHFIKFTIPKGTTIAQDCLTFHAPKLSSWVSESNDETGTNIKENLNKTTGIKYLIQGVADAYKNEKISTTFNFNVKRK</sequence>
<organism evidence="1 2">
    <name type="scientific">Duncaniella freteri</name>
    <dbReference type="NCBI Taxonomy" id="2530391"/>
    <lineage>
        <taxon>Bacteria</taxon>
        <taxon>Pseudomonadati</taxon>
        <taxon>Bacteroidota</taxon>
        <taxon>Bacteroidia</taxon>
        <taxon>Bacteroidales</taxon>
        <taxon>Muribaculaceae</taxon>
        <taxon>Duncaniella</taxon>
    </lineage>
</organism>